<feature type="domain" description="N-acetyltransferase" evidence="1">
    <location>
        <begin position="86"/>
        <end position="140"/>
    </location>
</feature>
<dbReference type="RefSeq" id="WP_203932807.1">
    <property type="nucleotide sequence ID" value="NZ_BOPH01000108.1"/>
</dbReference>
<dbReference type="Proteomes" id="UP000635606">
    <property type="component" value="Unassembled WGS sequence"/>
</dbReference>
<comment type="caution">
    <text evidence="2">The sequence shown here is derived from an EMBL/GenBank/DDBJ whole genome shotgun (WGS) entry which is preliminary data.</text>
</comment>
<evidence type="ECO:0000259" key="1">
    <source>
        <dbReference type="Pfam" id="PF00583"/>
    </source>
</evidence>
<sequence length="177" mass="18857">MGSTGWHGRIRRLRAGEAAGAVQCVFDGMSAGSRYQRFHTGMPRLTASQRAELATVDGDRRAVLVAERRHDGGWTADGLGRLMAFGDGRAEIALEVVDAAQGRGIGRRLLGELVVAAHASGHRRLVAAVLTTNTRVLDWLRREFPGCTVDVDGPASVVDIVLRVPTILDPAALDPAA</sequence>
<name>A0A8J4A343_9ACTN</name>
<proteinExistence type="predicted"/>
<keyword evidence="3" id="KW-1185">Reference proteome</keyword>
<evidence type="ECO:0000313" key="3">
    <source>
        <dbReference type="Proteomes" id="UP000635606"/>
    </source>
</evidence>
<dbReference type="InterPro" id="IPR016181">
    <property type="entry name" value="Acyl_CoA_acyltransferase"/>
</dbReference>
<dbReference type="EMBL" id="BOPH01000108">
    <property type="protein sequence ID" value="GIJ72975.1"/>
    <property type="molecule type" value="Genomic_DNA"/>
</dbReference>
<dbReference type="InterPro" id="IPR000182">
    <property type="entry name" value="GNAT_dom"/>
</dbReference>
<reference evidence="2" key="1">
    <citation type="submission" date="2021-01" db="EMBL/GenBank/DDBJ databases">
        <title>Whole genome shotgun sequence of Virgisporangium ochraceum NBRC 16418.</title>
        <authorList>
            <person name="Komaki H."/>
            <person name="Tamura T."/>
        </authorList>
    </citation>
    <scope>NUCLEOTIDE SEQUENCE</scope>
    <source>
        <strain evidence="2">NBRC 16418</strain>
    </source>
</reference>
<dbReference type="GO" id="GO:0016747">
    <property type="term" value="F:acyltransferase activity, transferring groups other than amino-acyl groups"/>
    <property type="evidence" value="ECO:0007669"/>
    <property type="project" value="InterPro"/>
</dbReference>
<accession>A0A8J4A343</accession>
<gene>
    <name evidence="2" type="ORF">Voc01_078920</name>
</gene>
<evidence type="ECO:0000313" key="2">
    <source>
        <dbReference type="EMBL" id="GIJ72975.1"/>
    </source>
</evidence>
<dbReference type="Pfam" id="PF00583">
    <property type="entry name" value="Acetyltransf_1"/>
    <property type="match status" value="1"/>
</dbReference>
<dbReference type="Gene3D" id="3.40.630.30">
    <property type="match status" value="1"/>
</dbReference>
<protein>
    <recommendedName>
        <fullName evidence="1">N-acetyltransferase domain-containing protein</fullName>
    </recommendedName>
</protein>
<dbReference type="AlphaFoldDB" id="A0A8J4A343"/>
<organism evidence="2 3">
    <name type="scientific">Virgisporangium ochraceum</name>
    <dbReference type="NCBI Taxonomy" id="65505"/>
    <lineage>
        <taxon>Bacteria</taxon>
        <taxon>Bacillati</taxon>
        <taxon>Actinomycetota</taxon>
        <taxon>Actinomycetes</taxon>
        <taxon>Micromonosporales</taxon>
        <taxon>Micromonosporaceae</taxon>
        <taxon>Virgisporangium</taxon>
    </lineage>
</organism>
<dbReference type="SUPFAM" id="SSF55729">
    <property type="entry name" value="Acyl-CoA N-acyltransferases (Nat)"/>
    <property type="match status" value="1"/>
</dbReference>